<feature type="compositionally biased region" description="Low complexity" evidence="1">
    <location>
        <begin position="267"/>
        <end position="278"/>
    </location>
</feature>
<comment type="caution">
    <text evidence="2">The sequence shown here is derived from an EMBL/GenBank/DDBJ whole genome shotgun (WGS) entry which is preliminary data.</text>
</comment>
<feature type="region of interest" description="Disordered" evidence="1">
    <location>
        <begin position="237"/>
        <end position="282"/>
    </location>
</feature>
<accession>A0AAN6YRD8</accession>
<sequence>MERTNAWLLGHHHEQMVAMMKVKARVLETYERAENRKVLHLDWIAGNPADPAVATAGSNAGGAQASSSGSSGLTNVGTPTADVYIRAIQHLDSKEAWNKSALAGDWLTHANGERQFYLEIQVKRISGADEELLQLCGIQDAYAWLAMHDPAKVVEQIKVPESTRRMFPAIKEAHEDKLQQQREQAIAAAASTSLQSPESSADKGKGKAVAVTEGHVDASAAPRTALDLNRDEVPVASTGIIGEQNSPSPKTDNESTEESDGSQTDVASASSSSNAIRRASSEGPYDGFIQTRMFDLEEMIAKKMDELRHIFSFTEDPTFRAIKAKSFIYAVRVIAIPGDKNVVNLFRGPAIPERKGTLLAQGGWVVPPMEERLAYRNRGRHNRKAAKKQSKNPPKLYKPERWLANRMWLDWTNDSEPRYHGLPMPLWNEPVDPCLEDVYWMVWQLLSGVQYIGVRSGYGFGIKRHDDRGDKALLDACPFRSPSLEAKYYPAVADESNGSKS</sequence>
<protein>
    <submittedName>
        <fullName evidence="2">Uncharacterized protein</fullName>
    </submittedName>
</protein>
<dbReference type="Proteomes" id="UP001302812">
    <property type="component" value="Unassembled WGS sequence"/>
</dbReference>
<organism evidence="2 3">
    <name type="scientific">Canariomyces notabilis</name>
    <dbReference type="NCBI Taxonomy" id="2074819"/>
    <lineage>
        <taxon>Eukaryota</taxon>
        <taxon>Fungi</taxon>
        <taxon>Dikarya</taxon>
        <taxon>Ascomycota</taxon>
        <taxon>Pezizomycotina</taxon>
        <taxon>Sordariomycetes</taxon>
        <taxon>Sordariomycetidae</taxon>
        <taxon>Sordariales</taxon>
        <taxon>Chaetomiaceae</taxon>
        <taxon>Canariomyces</taxon>
    </lineage>
</organism>
<feature type="region of interest" description="Disordered" evidence="1">
    <location>
        <begin position="176"/>
        <end position="216"/>
    </location>
</feature>
<dbReference type="AlphaFoldDB" id="A0AAN6YRD8"/>
<dbReference type="RefSeq" id="XP_064669208.1">
    <property type="nucleotide sequence ID" value="XM_064817827.1"/>
</dbReference>
<reference evidence="2" key="1">
    <citation type="journal article" date="2023" name="Mol. Phylogenet. Evol.">
        <title>Genome-scale phylogeny and comparative genomics of the fungal order Sordariales.</title>
        <authorList>
            <person name="Hensen N."/>
            <person name="Bonometti L."/>
            <person name="Westerberg I."/>
            <person name="Brannstrom I.O."/>
            <person name="Guillou S."/>
            <person name="Cros-Aarteil S."/>
            <person name="Calhoun S."/>
            <person name="Haridas S."/>
            <person name="Kuo A."/>
            <person name="Mondo S."/>
            <person name="Pangilinan J."/>
            <person name="Riley R."/>
            <person name="LaButti K."/>
            <person name="Andreopoulos B."/>
            <person name="Lipzen A."/>
            <person name="Chen C."/>
            <person name="Yan M."/>
            <person name="Daum C."/>
            <person name="Ng V."/>
            <person name="Clum A."/>
            <person name="Steindorff A."/>
            <person name="Ohm R.A."/>
            <person name="Martin F."/>
            <person name="Silar P."/>
            <person name="Natvig D.O."/>
            <person name="Lalanne C."/>
            <person name="Gautier V."/>
            <person name="Ament-Velasquez S.L."/>
            <person name="Kruys A."/>
            <person name="Hutchinson M.I."/>
            <person name="Powell A.J."/>
            <person name="Barry K."/>
            <person name="Miller A.N."/>
            <person name="Grigoriev I.V."/>
            <person name="Debuchy R."/>
            <person name="Gladieux P."/>
            <person name="Hiltunen Thoren M."/>
            <person name="Johannesson H."/>
        </authorList>
    </citation>
    <scope>NUCLEOTIDE SEQUENCE</scope>
    <source>
        <strain evidence="2">CBS 508.74</strain>
    </source>
</reference>
<proteinExistence type="predicted"/>
<dbReference type="GeneID" id="89941952"/>
<feature type="region of interest" description="Disordered" evidence="1">
    <location>
        <begin position="377"/>
        <end position="396"/>
    </location>
</feature>
<dbReference type="EMBL" id="MU853345">
    <property type="protein sequence ID" value="KAK4111638.1"/>
    <property type="molecule type" value="Genomic_DNA"/>
</dbReference>
<feature type="region of interest" description="Disordered" evidence="1">
    <location>
        <begin position="55"/>
        <end position="74"/>
    </location>
</feature>
<evidence type="ECO:0000313" key="2">
    <source>
        <dbReference type="EMBL" id="KAK4111638.1"/>
    </source>
</evidence>
<feature type="compositionally biased region" description="Low complexity" evidence="1">
    <location>
        <begin position="55"/>
        <end position="72"/>
    </location>
</feature>
<feature type="compositionally biased region" description="Low complexity" evidence="1">
    <location>
        <begin position="181"/>
        <end position="196"/>
    </location>
</feature>
<feature type="compositionally biased region" description="Basic residues" evidence="1">
    <location>
        <begin position="377"/>
        <end position="390"/>
    </location>
</feature>
<gene>
    <name evidence="2" type="ORF">N656DRAFT_799012</name>
</gene>
<evidence type="ECO:0000256" key="1">
    <source>
        <dbReference type="SAM" id="MobiDB-lite"/>
    </source>
</evidence>
<name>A0AAN6YRD8_9PEZI</name>
<evidence type="ECO:0000313" key="3">
    <source>
        <dbReference type="Proteomes" id="UP001302812"/>
    </source>
</evidence>
<reference evidence="2" key="2">
    <citation type="submission" date="2023-05" db="EMBL/GenBank/DDBJ databases">
        <authorList>
            <consortium name="Lawrence Berkeley National Laboratory"/>
            <person name="Steindorff A."/>
            <person name="Hensen N."/>
            <person name="Bonometti L."/>
            <person name="Westerberg I."/>
            <person name="Brannstrom I.O."/>
            <person name="Guillou S."/>
            <person name="Cros-Aarteil S."/>
            <person name="Calhoun S."/>
            <person name="Haridas S."/>
            <person name="Kuo A."/>
            <person name="Mondo S."/>
            <person name="Pangilinan J."/>
            <person name="Riley R."/>
            <person name="Labutti K."/>
            <person name="Andreopoulos B."/>
            <person name="Lipzen A."/>
            <person name="Chen C."/>
            <person name="Yanf M."/>
            <person name="Daum C."/>
            <person name="Ng V."/>
            <person name="Clum A."/>
            <person name="Ohm R."/>
            <person name="Martin F."/>
            <person name="Silar P."/>
            <person name="Natvig D."/>
            <person name="Lalanne C."/>
            <person name="Gautier V."/>
            <person name="Ament-Velasquez S.L."/>
            <person name="Kruys A."/>
            <person name="Hutchinson M.I."/>
            <person name="Powell A.J."/>
            <person name="Barry K."/>
            <person name="Miller A.N."/>
            <person name="Grigoriev I.V."/>
            <person name="Debuchy R."/>
            <person name="Gladieux P."/>
            <person name="Thoren M.H."/>
            <person name="Johannesson H."/>
        </authorList>
    </citation>
    <scope>NUCLEOTIDE SEQUENCE</scope>
    <source>
        <strain evidence="2">CBS 508.74</strain>
    </source>
</reference>
<keyword evidence="3" id="KW-1185">Reference proteome</keyword>